<evidence type="ECO:0000256" key="2">
    <source>
        <dbReference type="ARBA" id="ARBA00022729"/>
    </source>
</evidence>
<feature type="region of interest" description="Disordered" evidence="5">
    <location>
        <begin position="111"/>
        <end position="143"/>
    </location>
</feature>
<keyword evidence="6" id="KW-1133">Transmembrane helix</keyword>
<feature type="domain" description="Seven cysteines N-terminal" evidence="8">
    <location>
        <begin position="16"/>
        <end position="103"/>
    </location>
</feature>
<dbReference type="GO" id="GO:0016020">
    <property type="term" value="C:membrane"/>
    <property type="evidence" value="ECO:0007669"/>
    <property type="project" value="UniProtKB-SubCell"/>
</dbReference>
<evidence type="ECO:0000256" key="5">
    <source>
        <dbReference type="SAM" id="MobiDB-lite"/>
    </source>
</evidence>
<organism evidence="9 10">
    <name type="scientific">Mizuhopecten yessoensis</name>
    <name type="common">Japanese scallop</name>
    <name type="synonym">Patinopecten yessoensis</name>
    <dbReference type="NCBI Taxonomy" id="6573"/>
    <lineage>
        <taxon>Eukaryota</taxon>
        <taxon>Metazoa</taxon>
        <taxon>Spiralia</taxon>
        <taxon>Lophotrochozoa</taxon>
        <taxon>Mollusca</taxon>
        <taxon>Bivalvia</taxon>
        <taxon>Autobranchia</taxon>
        <taxon>Pteriomorphia</taxon>
        <taxon>Pectinida</taxon>
        <taxon>Pectinoidea</taxon>
        <taxon>Pectinidae</taxon>
        <taxon>Mizuhopecten</taxon>
    </lineage>
</organism>
<feature type="compositionally biased region" description="Polar residues" evidence="5">
    <location>
        <begin position="391"/>
        <end position="419"/>
    </location>
</feature>
<evidence type="ECO:0000256" key="4">
    <source>
        <dbReference type="ARBA" id="ARBA00023180"/>
    </source>
</evidence>
<keyword evidence="3 6" id="KW-0472">Membrane</keyword>
<comment type="subcellular location">
    <subcellularLocation>
        <location evidence="1">Membrane</location>
    </subcellularLocation>
</comment>
<evidence type="ECO:0000313" key="9">
    <source>
        <dbReference type="EMBL" id="OWF51982.1"/>
    </source>
</evidence>
<accession>A0A210QTD8</accession>
<keyword evidence="6" id="KW-0812">Transmembrane</keyword>
<dbReference type="SMART" id="SM00765">
    <property type="entry name" value="MANEC"/>
    <property type="match status" value="1"/>
</dbReference>
<evidence type="ECO:0000256" key="7">
    <source>
        <dbReference type="SAM" id="SignalP"/>
    </source>
</evidence>
<proteinExistence type="predicted"/>
<feature type="compositionally biased region" description="Polar residues" evidence="5">
    <location>
        <begin position="339"/>
        <end position="349"/>
    </location>
</feature>
<feature type="chain" id="PRO_5012623063" evidence="7">
    <location>
        <begin position="19"/>
        <end position="603"/>
    </location>
</feature>
<dbReference type="OrthoDB" id="10071013at2759"/>
<evidence type="ECO:0000256" key="6">
    <source>
        <dbReference type="SAM" id="Phobius"/>
    </source>
</evidence>
<dbReference type="InterPro" id="IPR011106">
    <property type="entry name" value="MANSC_N"/>
</dbReference>
<sequence>MDIFTLLGILYLATIAATDHCTLSGTEKNRMVNLNYTGDDAIVAFLGSQTVMTSSDCVNTCCHTVDCNVAEFNSRNDSDTDNNCHMYKCEGCKLKKRNKFTSYFINDENDVDTSTESTINSDNTSTLTSSTLSTAPSENEKNPEFQRIVLNKTAATMVAPDTVPKVENSVKGETLQESEINIPVVIPDLPSTLDDSQMLGSGPTGNVDPTQTGSSNVNSPANITPIVPGSATSIGTSDTSGTQGSAIESKPSTTATDDSPPLTDQTNTDTSPTSDNAPSEKPTTKSDTAPPSDSTQTDSSKGTPSTDSTGDSPVSNTKSSPDTASPSDTTQTDSSQAKPTTGTSDKSTVSNNAPSSDTAPSSDSTQTDSPGGKPSTDSSGDSSVSNTESSPDTAPSSDATQADSSSGNPTSNPNQPSSDLSEKGGETPTPKSTSSSGSSSDNTDVATGKTKVTSLPDNSKTPSGDSTTSNDAANTDNPPTSEDASNSANPSPTADQSSDTSAQTGDQASTVNEDDGSNGTPAPTADEVNSKKEETDTQQDLPDTYDAPFVDHPNIVSAALIAALSFGVLFFFAVTAIVGKRCYDGWQRRHYSRVDYLINGIYN</sequence>
<evidence type="ECO:0000256" key="3">
    <source>
        <dbReference type="ARBA" id="ARBA00023136"/>
    </source>
</evidence>
<keyword evidence="10" id="KW-1185">Reference proteome</keyword>
<feature type="compositionally biased region" description="Low complexity" evidence="5">
    <location>
        <begin position="350"/>
        <end position="390"/>
    </location>
</feature>
<evidence type="ECO:0000256" key="1">
    <source>
        <dbReference type="ARBA" id="ARBA00004370"/>
    </source>
</evidence>
<feature type="compositionally biased region" description="Polar residues" evidence="5">
    <location>
        <begin position="207"/>
        <end position="222"/>
    </location>
</feature>
<feature type="signal peptide" evidence="7">
    <location>
        <begin position="1"/>
        <end position="18"/>
    </location>
</feature>
<keyword evidence="2 7" id="KW-0732">Signal</keyword>
<protein>
    <submittedName>
        <fullName evidence="9">MANSC domain-containing protein 1</fullName>
    </submittedName>
</protein>
<feature type="compositionally biased region" description="Low complexity" evidence="5">
    <location>
        <begin position="117"/>
        <end position="134"/>
    </location>
</feature>
<dbReference type="Pfam" id="PF07502">
    <property type="entry name" value="MANEC"/>
    <property type="match status" value="1"/>
</dbReference>
<name>A0A210QTD8_MIZYE</name>
<feature type="region of interest" description="Disordered" evidence="5">
    <location>
        <begin position="187"/>
        <end position="546"/>
    </location>
</feature>
<comment type="caution">
    <text evidence="9">The sequence shown here is derived from an EMBL/GenBank/DDBJ whole genome shotgun (WGS) entry which is preliminary data.</text>
</comment>
<feature type="compositionally biased region" description="Polar residues" evidence="5">
    <location>
        <begin position="230"/>
        <end position="277"/>
    </location>
</feature>
<dbReference type="AlphaFoldDB" id="A0A210QTD8"/>
<evidence type="ECO:0000259" key="8">
    <source>
        <dbReference type="SMART" id="SM00765"/>
    </source>
</evidence>
<reference evidence="9 10" key="1">
    <citation type="journal article" date="2017" name="Nat. Ecol. Evol.">
        <title>Scallop genome provides insights into evolution of bilaterian karyotype and development.</title>
        <authorList>
            <person name="Wang S."/>
            <person name="Zhang J."/>
            <person name="Jiao W."/>
            <person name="Li J."/>
            <person name="Xun X."/>
            <person name="Sun Y."/>
            <person name="Guo X."/>
            <person name="Huan P."/>
            <person name="Dong B."/>
            <person name="Zhang L."/>
            <person name="Hu X."/>
            <person name="Sun X."/>
            <person name="Wang J."/>
            <person name="Zhao C."/>
            <person name="Wang Y."/>
            <person name="Wang D."/>
            <person name="Huang X."/>
            <person name="Wang R."/>
            <person name="Lv J."/>
            <person name="Li Y."/>
            <person name="Zhang Z."/>
            <person name="Liu B."/>
            <person name="Lu W."/>
            <person name="Hui Y."/>
            <person name="Liang J."/>
            <person name="Zhou Z."/>
            <person name="Hou R."/>
            <person name="Li X."/>
            <person name="Liu Y."/>
            <person name="Li H."/>
            <person name="Ning X."/>
            <person name="Lin Y."/>
            <person name="Zhao L."/>
            <person name="Xing Q."/>
            <person name="Dou J."/>
            <person name="Li Y."/>
            <person name="Mao J."/>
            <person name="Guo H."/>
            <person name="Dou H."/>
            <person name="Li T."/>
            <person name="Mu C."/>
            <person name="Jiang W."/>
            <person name="Fu Q."/>
            <person name="Fu X."/>
            <person name="Miao Y."/>
            <person name="Liu J."/>
            <person name="Yu Q."/>
            <person name="Li R."/>
            <person name="Liao H."/>
            <person name="Li X."/>
            <person name="Kong Y."/>
            <person name="Jiang Z."/>
            <person name="Chourrout D."/>
            <person name="Li R."/>
            <person name="Bao Z."/>
        </authorList>
    </citation>
    <scope>NUCLEOTIDE SEQUENCE [LARGE SCALE GENOMIC DNA]</scope>
    <source>
        <strain evidence="9 10">PY_sf001</strain>
    </source>
</reference>
<dbReference type="EMBL" id="NEDP02002011">
    <property type="protein sequence ID" value="OWF51982.1"/>
    <property type="molecule type" value="Genomic_DNA"/>
</dbReference>
<feature type="compositionally biased region" description="Polar residues" evidence="5">
    <location>
        <begin position="441"/>
        <end position="521"/>
    </location>
</feature>
<dbReference type="InterPro" id="IPR013980">
    <property type="entry name" value="MANSC_dom"/>
</dbReference>
<keyword evidence="4" id="KW-0325">Glycoprotein</keyword>
<evidence type="ECO:0000313" key="10">
    <source>
        <dbReference type="Proteomes" id="UP000242188"/>
    </source>
</evidence>
<dbReference type="Proteomes" id="UP000242188">
    <property type="component" value="Unassembled WGS sequence"/>
</dbReference>
<feature type="transmembrane region" description="Helical" evidence="6">
    <location>
        <begin position="555"/>
        <end position="579"/>
    </location>
</feature>
<gene>
    <name evidence="9" type="ORF">KP79_PYT06664</name>
</gene>
<feature type="compositionally biased region" description="Polar residues" evidence="5">
    <location>
        <begin position="285"/>
        <end position="316"/>
    </location>
</feature>
<feature type="compositionally biased region" description="Low complexity" evidence="5">
    <location>
        <begin position="317"/>
        <end position="338"/>
    </location>
</feature>